<keyword evidence="2 8" id="KW-0813">Transport</keyword>
<dbReference type="Proteomes" id="UP001202717">
    <property type="component" value="Chromosome"/>
</dbReference>
<evidence type="ECO:0000256" key="10">
    <source>
        <dbReference type="SAM" id="SignalP"/>
    </source>
</evidence>
<dbReference type="PROSITE" id="PS52016">
    <property type="entry name" value="TONB_DEPENDENT_REC_3"/>
    <property type="match status" value="1"/>
</dbReference>
<evidence type="ECO:0000256" key="8">
    <source>
        <dbReference type="PROSITE-ProRule" id="PRU01360"/>
    </source>
</evidence>
<evidence type="ECO:0000259" key="11">
    <source>
        <dbReference type="Pfam" id="PF00593"/>
    </source>
</evidence>
<dbReference type="Gene3D" id="2.40.170.20">
    <property type="entry name" value="TonB-dependent receptor, beta-barrel domain"/>
    <property type="match status" value="1"/>
</dbReference>
<accession>A0ABY7RW18</accession>
<dbReference type="Gene3D" id="2.170.130.10">
    <property type="entry name" value="TonB-dependent receptor, plug domain"/>
    <property type="match status" value="1"/>
</dbReference>
<feature type="domain" description="TonB-dependent receptor plug" evidence="12">
    <location>
        <begin position="117"/>
        <end position="225"/>
    </location>
</feature>
<dbReference type="SUPFAM" id="SSF56935">
    <property type="entry name" value="Porins"/>
    <property type="match status" value="1"/>
</dbReference>
<comment type="similarity">
    <text evidence="8 9">Belongs to the TonB-dependent receptor family.</text>
</comment>
<evidence type="ECO:0000256" key="4">
    <source>
        <dbReference type="ARBA" id="ARBA00022692"/>
    </source>
</evidence>
<evidence type="ECO:0000256" key="2">
    <source>
        <dbReference type="ARBA" id="ARBA00022448"/>
    </source>
</evidence>
<evidence type="ECO:0000256" key="5">
    <source>
        <dbReference type="ARBA" id="ARBA00023077"/>
    </source>
</evidence>
<organism evidence="13 14">
    <name type="scientific">Psychroserpens ponticola</name>
    <dbReference type="NCBI Taxonomy" id="2932268"/>
    <lineage>
        <taxon>Bacteria</taxon>
        <taxon>Pseudomonadati</taxon>
        <taxon>Bacteroidota</taxon>
        <taxon>Flavobacteriia</taxon>
        <taxon>Flavobacteriales</taxon>
        <taxon>Flavobacteriaceae</taxon>
        <taxon>Psychroserpens</taxon>
    </lineage>
</organism>
<dbReference type="Gene3D" id="2.60.40.1120">
    <property type="entry name" value="Carboxypeptidase-like, regulatory domain"/>
    <property type="match status" value="1"/>
</dbReference>
<dbReference type="RefSeq" id="WP_249996727.1">
    <property type="nucleotide sequence ID" value="NZ_CP116221.1"/>
</dbReference>
<dbReference type="InterPro" id="IPR023996">
    <property type="entry name" value="TonB-dep_OMP_SusC/RagA"/>
</dbReference>
<evidence type="ECO:0000313" key="13">
    <source>
        <dbReference type="EMBL" id="WCO01033.1"/>
    </source>
</evidence>
<dbReference type="InterPro" id="IPR036942">
    <property type="entry name" value="Beta-barrel_TonB_sf"/>
</dbReference>
<dbReference type="Pfam" id="PF07715">
    <property type="entry name" value="Plug"/>
    <property type="match status" value="1"/>
</dbReference>
<keyword evidence="13" id="KW-0675">Receptor</keyword>
<feature type="domain" description="TonB-dependent receptor-like beta-barrel" evidence="11">
    <location>
        <begin position="383"/>
        <end position="874"/>
    </location>
</feature>
<keyword evidence="3 8" id="KW-1134">Transmembrane beta strand</keyword>
<keyword evidence="5 9" id="KW-0798">TonB box</keyword>
<name>A0ABY7RW18_9FLAO</name>
<feature type="chain" id="PRO_5046801429" evidence="10">
    <location>
        <begin position="23"/>
        <end position="1019"/>
    </location>
</feature>
<keyword evidence="7 8" id="KW-0998">Cell outer membrane</keyword>
<evidence type="ECO:0000256" key="6">
    <source>
        <dbReference type="ARBA" id="ARBA00023136"/>
    </source>
</evidence>
<reference evidence="13 14" key="1">
    <citation type="submission" date="2023-01" db="EMBL/GenBank/DDBJ databases">
        <title>Psychroserpens ponticola sp. nov., isolated from seawater.</title>
        <authorList>
            <person name="Kristyanto S."/>
            <person name="Jung J."/>
            <person name="Kim J.M."/>
            <person name="Jeon C.O."/>
        </authorList>
    </citation>
    <scope>NUCLEOTIDE SEQUENCE [LARGE SCALE GENOMIC DNA]</scope>
    <source>
        <strain evidence="13 14">MSW6</strain>
    </source>
</reference>
<keyword evidence="10" id="KW-0732">Signal</keyword>
<dbReference type="Pfam" id="PF00593">
    <property type="entry name" value="TonB_dep_Rec_b-barrel"/>
    <property type="match status" value="1"/>
</dbReference>
<dbReference type="Pfam" id="PF13715">
    <property type="entry name" value="CarbopepD_reg_2"/>
    <property type="match status" value="1"/>
</dbReference>
<dbReference type="SUPFAM" id="SSF49464">
    <property type="entry name" value="Carboxypeptidase regulatory domain-like"/>
    <property type="match status" value="1"/>
</dbReference>
<evidence type="ECO:0000313" key="14">
    <source>
        <dbReference type="Proteomes" id="UP001202717"/>
    </source>
</evidence>
<keyword evidence="14" id="KW-1185">Reference proteome</keyword>
<dbReference type="InterPro" id="IPR012910">
    <property type="entry name" value="Plug_dom"/>
</dbReference>
<comment type="subcellular location">
    <subcellularLocation>
        <location evidence="1 8">Cell outer membrane</location>
        <topology evidence="1 8">Multi-pass membrane protein</topology>
    </subcellularLocation>
</comment>
<proteinExistence type="inferred from homology"/>
<evidence type="ECO:0000256" key="1">
    <source>
        <dbReference type="ARBA" id="ARBA00004571"/>
    </source>
</evidence>
<evidence type="ECO:0000256" key="7">
    <source>
        <dbReference type="ARBA" id="ARBA00023237"/>
    </source>
</evidence>
<protein>
    <submittedName>
        <fullName evidence="13">TonB-dependent receptor</fullName>
    </submittedName>
</protein>
<dbReference type="InterPro" id="IPR008969">
    <property type="entry name" value="CarboxyPept-like_regulatory"/>
</dbReference>
<dbReference type="NCBIfam" id="TIGR04056">
    <property type="entry name" value="OMP_RagA_SusC"/>
    <property type="match status" value="1"/>
</dbReference>
<evidence type="ECO:0000256" key="9">
    <source>
        <dbReference type="RuleBase" id="RU003357"/>
    </source>
</evidence>
<evidence type="ECO:0000259" key="12">
    <source>
        <dbReference type="Pfam" id="PF07715"/>
    </source>
</evidence>
<evidence type="ECO:0000256" key="3">
    <source>
        <dbReference type="ARBA" id="ARBA00022452"/>
    </source>
</evidence>
<dbReference type="InterPro" id="IPR039426">
    <property type="entry name" value="TonB-dep_rcpt-like"/>
</dbReference>
<dbReference type="InterPro" id="IPR000531">
    <property type="entry name" value="Beta-barrel_TonB"/>
</dbReference>
<dbReference type="EMBL" id="CP116221">
    <property type="protein sequence ID" value="WCO01033.1"/>
    <property type="molecule type" value="Genomic_DNA"/>
</dbReference>
<gene>
    <name evidence="13" type="ORF">MUN68_013285</name>
</gene>
<keyword evidence="6 8" id="KW-0472">Membrane</keyword>
<keyword evidence="4 8" id="KW-0812">Transmembrane</keyword>
<sequence>MKLKLTWLMTLFMAFVMQFSFAQEKTITGTVTSAADGLPLPGVNVIVQGTSRGVQSDFDGNYTIKASTGETLVFSFLGMKEATVVVAASNTINMVMDEDVETLQEIVVVGFSSKSRDELTSAVSNVTSEDLQKIAPSVSIDNMLQGVAAGVQVTAQNGKPGQTAFIRVRGIGSINAGNQPLYIVDGAQVNENDVNAINPNDVESVSVLKDAASTSIYGARGGNGVVLITTKRGKKGKDAVIKISSRLGRSRKVKDNFTMMNAAQKLQYERELGVGTGASISSDAELKALVALDHDWQDDLLQDGLQQSFNVSISGGEERMRYFFSLGYDEDSGIIKDIHGYNRSSGRLNVDYDAKEWLTVGTSLSFSSMKTGDPRDRNNAQNPIRAMYDYNPYESFYVLDANGDPVLDANNEPTLNPTSSGYPASAELRQNLTTRFNNRFLGNMYLDFKLHENVKFLTQVSGIYDQYRRENFLQPGSVLDIIVNGDPVGSRTDNGSFDFTWTWLNKATYSNTFGEKHNLEVTALTEYVRNNFRSYLAEGDGFVVGGPVVLDVAATPASVGGTRSEYALFSVAGNVDYNYDNRYIATATIRRDGSSRFGANTKYGTFWSGSLAWNINNEAFFKSNTINTLKLRASYGTSGNDQIGRYASITTYGYFAYNGVNTLEPANFGDPNLGWEENSNYGVGIEFGLLNNRVRGLVDYYNRTTSELLLNEQLPFSVGGPTVTGNLGEMVNKGWEFELAGDVIRTEDFRWTLNANLNLYDNEVTKLVNTDDPNTPDNESDLFTSANFYSVLRVGEEVNTFFLTRYAGVNPANGEALYLDTDGNVTNVAAGNEVALSGKSPFADMDGSFGTSVQYKGWDLNANFYWKVGNYIYNIPEQNMLADGDGIESQNQRIDAFNYWRNPGDTNVLPRPSSAGFAADASQTSDRFLQKGDYIRLRSLQIGYSLPKRFTDAMALDNVRIYAAGTNLWTYAPEFKGDPEVGVGSGETQTAAVGTIPGEFALYSYPTTATIAVGFDIQF</sequence>
<dbReference type="NCBIfam" id="TIGR04057">
    <property type="entry name" value="SusC_RagA_signa"/>
    <property type="match status" value="1"/>
</dbReference>
<dbReference type="InterPro" id="IPR037066">
    <property type="entry name" value="Plug_dom_sf"/>
</dbReference>
<dbReference type="InterPro" id="IPR023997">
    <property type="entry name" value="TonB-dep_OMP_SusC/RagA_CS"/>
</dbReference>
<feature type="signal peptide" evidence="10">
    <location>
        <begin position="1"/>
        <end position="22"/>
    </location>
</feature>